<protein>
    <submittedName>
        <fullName evidence="1">SAM-dependent methyltransferase</fullName>
    </submittedName>
</protein>
<dbReference type="STRING" id="1385515.GCA_000423325_00687"/>
<organism evidence="1 2">
    <name type="scientific">Lysobacter defluvii IMMIB APB-9 = DSM 18482</name>
    <dbReference type="NCBI Taxonomy" id="1385515"/>
    <lineage>
        <taxon>Bacteria</taxon>
        <taxon>Pseudomonadati</taxon>
        <taxon>Pseudomonadota</taxon>
        <taxon>Gammaproteobacteria</taxon>
        <taxon>Lysobacterales</taxon>
        <taxon>Lysobacteraceae</taxon>
        <taxon>Novilysobacter</taxon>
    </lineage>
</organism>
<keyword evidence="1" id="KW-0489">Methyltransferase</keyword>
<dbReference type="InterPro" id="IPR027555">
    <property type="entry name" value="Mo5U34_MeTrfas-like"/>
</dbReference>
<dbReference type="NCBIfam" id="TIGR04290">
    <property type="entry name" value="meth_Rta_06860"/>
    <property type="match status" value="1"/>
</dbReference>
<dbReference type="GO" id="GO:0032259">
    <property type="term" value="P:methylation"/>
    <property type="evidence" value="ECO:0007669"/>
    <property type="project" value="UniProtKB-KW"/>
</dbReference>
<dbReference type="CDD" id="cd02440">
    <property type="entry name" value="AdoMet_MTases"/>
    <property type="match status" value="1"/>
</dbReference>
<sequence length="271" mass="30678">MESPAGSSSSSTVSSSARSLQAQVDELGPWFHNLHLPGGVQTAPDHWLQADFPAFKWAEISPHVPEDLHGWTVLDIGCNAGYYSFELARRGAKVTAVDVDPHYLRQARWAAGELGLEDRVEFHQMQVYDLARMQEQFDLVWFMGVLYHLRHPLLALDIIRQRTRRMMVMQTLTMPGDEVAEVPGDFPLEERERLRGAGWPVMAFLEHRVARDPTNWWAPNHACVEAMLRSAGFHVRERIAHETYLCEPDQGEGGMRPMIEAELRAAAGLGR</sequence>
<reference evidence="1 2" key="1">
    <citation type="submission" date="2013-08" db="EMBL/GenBank/DDBJ databases">
        <title>Genomic analysis of Lysobacter defluvii.</title>
        <authorList>
            <person name="Wang Q."/>
            <person name="Wang G."/>
        </authorList>
    </citation>
    <scope>NUCLEOTIDE SEQUENCE [LARGE SCALE GENOMIC DNA]</scope>
    <source>
        <strain evidence="1 2">IMMIB APB-9</strain>
    </source>
</reference>
<evidence type="ECO:0000313" key="1">
    <source>
        <dbReference type="EMBL" id="KGO97981.1"/>
    </source>
</evidence>
<dbReference type="AlphaFoldDB" id="A0A0A0MA42"/>
<dbReference type="PANTHER" id="PTHR43861:SF1">
    <property type="entry name" value="TRANS-ACONITATE 2-METHYLTRANSFERASE"/>
    <property type="match status" value="1"/>
</dbReference>
<dbReference type="GO" id="GO:0008168">
    <property type="term" value="F:methyltransferase activity"/>
    <property type="evidence" value="ECO:0007669"/>
    <property type="project" value="UniProtKB-KW"/>
</dbReference>
<keyword evidence="2" id="KW-1185">Reference proteome</keyword>
<comment type="caution">
    <text evidence="1">The sequence shown here is derived from an EMBL/GenBank/DDBJ whole genome shotgun (WGS) entry which is preliminary data.</text>
</comment>
<dbReference type="InterPro" id="IPR029063">
    <property type="entry name" value="SAM-dependent_MTases_sf"/>
</dbReference>
<dbReference type="Pfam" id="PF08003">
    <property type="entry name" value="Methyltransf_9"/>
    <property type="match status" value="1"/>
</dbReference>
<name>A0A0A0MA42_9GAMM</name>
<dbReference type="Gene3D" id="3.40.50.150">
    <property type="entry name" value="Vaccinia Virus protein VP39"/>
    <property type="match status" value="1"/>
</dbReference>
<dbReference type="OrthoDB" id="264333at2"/>
<dbReference type="SUPFAM" id="SSF53335">
    <property type="entry name" value="S-adenosyl-L-methionine-dependent methyltransferases"/>
    <property type="match status" value="1"/>
</dbReference>
<accession>A0A0A0MA42</accession>
<dbReference type="Proteomes" id="UP000030003">
    <property type="component" value="Unassembled WGS sequence"/>
</dbReference>
<dbReference type="PANTHER" id="PTHR43861">
    <property type="entry name" value="TRANS-ACONITATE 2-METHYLTRANSFERASE-RELATED"/>
    <property type="match status" value="1"/>
</dbReference>
<proteinExistence type="predicted"/>
<evidence type="ECO:0000313" key="2">
    <source>
        <dbReference type="Proteomes" id="UP000030003"/>
    </source>
</evidence>
<dbReference type="InterPro" id="IPR027554">
    <property type="entry name" value="Meth_Rta_06860"/>
</dbReference>
<keyword evidence="1" id="KW-0808">Transferase</keyword>
<gene>
    <name evidence="1" type="ORF">N791_14630</name>
</gene>
<dbReference type="EMBL" id="AVBH01000154">
    <property type="protein sequence ID" value="KGO97981.1"/>
    <property type="molecule type" value="Genomic_DNA"/>
</dbReference>
<dbReference type="eggNOG" id="COG2227">
    <property type="taxonomic scope" value="Bacteria"/>
</dbReference>